<evidence type="ECO:0000313" key="11">
    <source>
        <dbReference type="EMBL" id="ERI74702.1"/>
    </source>
</evidence>
<evidence type="ECO:0000256" key="1">
    <source>
        <dbReference type="ARBA" id="ARBA00004202"/>
    </source>
</evidence>
<comment type="caution">
    <text evidence="11">The sequence shown here is derived from an EMBL/GenBank/DDBJ whole genome shotgun (WGS) entry which is preliminary data.</text>
</comment>
<keyword evidence="2" id="KW-0813">Transport</keyword>
<evidence type="ECO:0000256" key="3">
    <source>
        <dbReference type="ARBA" id="ARBA00022475"/>
    </source>
</evidence>
<dbReference type="InterPro" id="IPR003439">
    <property type="entry name" value="ABC_transporter-like_ATP-bd"/>
</dbReference>
<dbReference type="FunFam" id="3.40.50.300:FF:000127">
    <property type="entry name" value="Ribose import ATP-binding protein RbsA"/>
    <property type="match status" value="1"/>
</dbReference>
<organism evidence="11 12">
    <name type="scientific">[Clostridium] symbiosum ATCC 14940</name>
    <dbReference type="NCBI Taxonomy" id="411472"/>
    <lineage>
        <taxon>Bacteria</taxon>
        <taxon>Bacillati</taxon>
        <taxon>Bacillota</taxon>
        <taxon>Clostridia</taxon>
        <taxon>Lachnospirales</taxon>
        <taxon>Lachnospiraceae</taxon>
        <taxon>Otoolea</taxon>
    </lineage>
</organism>
<dbReference type="CDD" id="cd03215">
    <property type="entry name" value="ABC_Carb_Monos_II"/>
    <property type="match status" value="1"/>
</dbReference>
<keyword evidence="4" id="KW-0762">Sugar transport</keyword>
<feature type="domain" description="ABC transporter" evidence="10">
    <location>
        <begin position="56"/>
        <end position="292"/>
    </location>
</feature>
<dbReference type="PANTHER" id="PTHR43790:SF1">
    <property type="entry name" value="XYLOSE IMPORT ATP-BINDING PROTEIN XYLG"/>
    <property type="match status" value="1"/>
</dbReference>
<dbReference type="CDD" id="cd03216">
    <property type="entry name" value="ABC_Carb_Monos_I"/>
    <property type="match status" value="1"/>
</dbReference>
<proteinExistence type="predicted"/>
<comment type="subcellular location">
    <subcellularLocation>
        <location evidence="1">Cell membrane</location>
        <topology evidence="1">Peripheral membrane protein</topology>
    </subcellularLocation>
</comment>
<evidence type="ECO:0000256" key="5">
    <source>
        <dbReference type="ARBA" id="ARBA00022737"/>
    </source>
</evidence>
<dbReference type="InterPro" id="IPR050107">
    <property type="entry name" value="ABC_carbohydrate_import_ATPase"/>
</dbReference>
<evidence type="ECO:0000259" key="10">
    <source>
        <dbReference type="PROSITE" id="PS50893"/>
    </source>
</evidence>
<evidence type="ECO:0000256" key="8">
    <source>
        <dbReference type="ARBA" id="ARBA00022967"/>
    </source>
</evidence>
<keyword evidence="3" id="KW-1003">Cell membrane</keyword>
<dbReference type="PANTHER" id="PTHR43790">
    <property type="entry name" value="CARBOHYDRATE TRANSPORT ATP-BINDING PROTEIN MG119-RELATED"/>
    <property type="match status" value="1"/>
</dbReference>
<evidence type="ECO:0000256" key="2">
    <source>
        <dbReference type="ARBA" id="ARBA00022448"/>
    </source>
</evidence>
<accession>A0ABC9TTT9</accession>
<dbReference type="InterPro" id="IPR027417">
    <property type="entry name" value="P-loop_NTPase"/>
</dbReference>
<dbReference type="EMBL" id="AWSU01000302">
    <property type="protein sequence ID" value="ERI74702.1"/>
    <property type="molecule type" value="Genomic_DNA"/>
</dbReference>
<dbReference type="Pfam" id="PF00005">
    <property type="entry name" value="ABC_tran"/>
    <property type="match status" value="2"/>
</dbReference>
<dbReference type="Gene3D" id="3.40.50.300">
    <property type="entry name" value="P-loop containing nucleotide triphosphate hydrolases"/>
    <property type="match status" value="2"/>
</dbReference>
<keyword evidence="8" id="KW-1278">Translocase</keyword>
<gene>
    <name evidence="11" type="ORF">CLOSYM_03748</name>
</gene>
<dbReference type="Proteomes" id="UP000016491">
    <property type="component" value="Unassembled WGS sequence"/>
</dbReference>
<dbReference type="AlphaFoldDB" id="A0ABC9TTT9"/>
<dbReference type="GO" id="GO:0005886">
    <property type="term" value="C:plasma membrane"/>
    <property type="evidence" value="ECO:0007669"/>
    <property type="project" value="UniProtKB-SubCell"/>
</dbReference>
<dbReference type="SMART" id="SM00382">
    <property type="entry name" value="AAA"/>
    <property type="match status" value="2"/>
</dbReference>
<evidence type="ECO:0000313" key="12">
    <source>
        <dbReference type="Proteomes" id="UP000016491"/>
    </source>
</evidence>
<sequence length="554" mass="62521">MISSEFMLAYPKQPDTQALLIEVKGIKHRCNCKTFQCCERYRNKTGAGGRMNETLLEVKEISKHFGGVKALDKVNLSIKKGEIHCLVGENGCGKSTLIKVISGFYKPDGGEIIYDGKAYKNLGINQSIQLGIQVIYQDMSIFPNLTAAENIALNYELYNRKKIVNWKNVYEVARKSLRHIGIDIPLDATVGSLSIADKQLIAIARSILHNSRLIIMDEPTSALTRKEVDKLFRVIRQLQGEGISVLFVSHKLDEVFEIADQFTVFRNGRHIVSDSARNIDNDQFIYYMTGRKIEQDYFDPKDVDYNRSLFRVENLCLKNGFENISFDIHPGEILGITGLLGSGRTELAKALFGLYRADSGKIFVEDREVLIKSPMDALRLKIAYVPEDRLTEGLFLTQSIENNMIVSNIDRLRKKNRTVDFERGHVDSKDWVRNLGIKLNDLKDGIQTLSGGNQQKVVLGKWLETEPKVLILNGPTVGVDIGAKYDIHNYLRGLAAKKNMAIVLISDDISEILMNCNRILIIKNGRIISRHRNTELDSRKLQALITGGEEMKAV</sequence>
<dbReference type="InterPro" id="IPR017871">
    <property type="entry name" value="ABC_transporter-like_CS"/>
</dbReference>
<name>A0ABC9TTT9_CLOSY</name>
<keyword evidence="9" id="KW-0472">Membrane</keyword>
<reference evidence="11 12" key="1">
    <citation type="submission" date="2013-07" db="EMBL/GenBank/DDBJ databases">
        <authorList>
            <person name="Weinstock G."/>
            <person name="Sodergren E."/>
            <person name="Wylie T."/>
            <person name="Fulton L."/>
            <person name="Fulton R."/>
            <person name="Fronick C."/>
            <person name="O'Laughlin M."/>
            <person name="Godfrey J."/>
            <person name="Miner T."/>
            <person name="Herter B."/>
            <person name="Appelbaum E."/>
            <person name="Cordes M."/>
            <person name="Lek S."/>
            <person name="Wollam A."/>
            <person name="Pepin K.H."/>
            <person name="Palsikar V.B."/>
            <person name="Mitreva M."/>
            <person name="Wilson R.K."/>
        </authorList>
    </citation>
    <scope>NUCLEOTIDE SEQUENCE [LARGE SCALE GENOMIC DNA]</scope>
    <source>
        <strain evidence="11 12">ATCC 14940</strain>
    </source>
</reference>
<keyword evidence="6" id="KW-0547">Nucleotide-binding</keyword>
<keyword evidence="5" id="KW-0677">Repeat</keyword>
<dbReference type="PROSITE" id="PS00211">
    <property type="entry name" value="ABC_TRANSPORTER_1"/>
    <property type="match status" value="1"/>
</dbReference>
<feature type="domain" description="ABC transporter" evidence="10">
    <location>
        <begin position="304"/>
        <end position="549"/>
    </location>
</feature>
<evidence type="ECO:0000256" key="6">
    <source>
        <dbReference type="ARBA" id="ARBA00022741"/>
    </source>
</evidence>
<dbReference type="InterPro" id="IPR003593">
    <property type="entry name" value="AAA+_ATPase"/>
</dbReference>
<dbReference type="SUPFAM" id="SSF52540">
    <property type="entry name" value="P-loop containing nucleoside triphosphate hydrolases"/>
    <property type="match status" value="2"/>
</dbReference>
<keyword evidence="7 11" id="KW-0067">ATP-binding</keyword>
<protein>
    <submittedName>
        <fullName evidence="11">ABC transporter, ATP-binding protein</fullName>
    </submittedName>
</protein>
<dbReference type="GO" id="GO:0005524">
    <property type="term" value="F:ATP binding"/>
    <property type="evidence" value="ECO:0007669"/>
    <property type="project" value="UniProtKB-KW"/>
</dbReference>
<dbReference type="PROSITE" id="PS50893">
    <property type="entry name" value="ABC_TRANSPORTER_2"/>
    <property type="match status" value="2"/>
</dbReference>
<evidence type="ECO:0000256" key="7">
    <source>
        <dbReference type="ARBA" id="ARBA00022840"/>
    </source>
</evidence>
<evidence type="ECO:0000256" key="9">
    <source>
        <dbReference type="ARBA" id="ARBA00023136"/>
    </source>
</evidence>
<evidence type="ECO:0000256" key="4">
    <source>
        <dbReference type="ARBA" id="ARBA00022597"/>
    </source>
</evidence>